<comment type="caution">
    <text evidence="1">The sequence shown here is derived from an EMBL/GenBank/DDBJ whole genome shotgun (WGS) entry which is preliminary data.</text>
</comment>
<dbReference type="EMBL" id="CAJJDP010000060">
    <property type="protein sequence ID" value="CAD8173381.1"/>
    <property type="molecule type" value="Genomic_DNA"/>
</dbReference>
<dbReference type="OrthoDB" id="5979581at2759"/>
<sequence>MNQIRFIQSILNFNLHPQKKVLSYVGTNRYACISAHQVIEQTPKDDLEYVLIYLTTQHLQWMNIEKTDVQRLDKIGMLKESVLLEDLCSVCPNSMLKFYSLQTRRKQEG</sequence>
<accession>A0A8S1V9U6</accession>
<reference evidence="1" key="1">
    <citation type="submission" date="2021-01" db="EMBL/GenBank/DDBJ databases">
        <authorList>
            <consortium name="Genoscope - CEA"/>
            <person name="William W."/>
        </authorList>
    </citation>
    <scope>NUCLEOTIDE SEQUENCE</scope>
</reference>
<name>A0A8S1V9U6_PAROT</name>
<organism evidence="1 2">
    <name type="scientific">Paramecium octaurelia</name>
    <dbReference type="NCBI Taxonomy" id="43137"/>
    <lineage>
        <taxon>Eukaryota</taxon>
        <taxon>Sar</taxon>
        <taxon>Alveolata</taxon>
        <taxon>Ciliophora</taxon>
        <taxon>Intramacronucleata</taxon>
        <taxon>Oligohymenophorea</taxon>
        <taxon>Peniculida</taxon>
        <taxon>Parameciidae</taxon>
        <taxon>Paramecium</taxon>
    </lineage>
</organism>
<evidence type="ECO:0000313" key="2">
    <source>
        <dbReference type="Proteomes" id="UP000683925"/>
    </source>
</evidence>
<keyword evidence="2" id="KW-1185">Reference proteome</keyword>
<protein>
    <submittedName>
        <fullName evidence="1">Uncharacterized protein</fullName>
    </submittedName>
</protein>
<evidence type="ECO:0000313" key="1">
    <source>
        <dbReference type="EMBL" id="CAD8173381.1"/>
    </source>
</evidence>
<dbReference type="AlphaFoldDB" id="A0A8S1V9U6"/>
<gene>
    <name evidence="1" type="ORF">POCTA_138.1.T0610295</name>
</gene>
<proteinExistence type="predicted"/>
<dbReference type="Proteomes" id="UP000683925">
    <property type="component" value="Unassembled WGS sequence"/>
</dbReference>